<reference evidence="14" key="1">
    <citation type="submission" date="2018-04" db="EMBL/GenBank/DDBJ databases">
        <title>Whole genome sequencing of Hypsizygus marmoreus.</title>
        <authorList>
            <person name="Choi I.-G."/>
            <person name="Min B."/>
            <person name="Kim J.-G."/>
            <person name="Kim S."/>
            <person name="Oh Y.-L."/>
            <person name="Kong W.-S."/>
            <person name="Park H."/>
            <person name="Jeong J."/>
            <person name="Song E.-S."/>
        </authorList>
    </citation>
    <scope>NUCLEOTIDE SEQUENCE [LARGE SCALE GENOMIC DNA]</scope>
    <source>
        <strain evidence="14">51987-8</strain>
    </source>
</reference>
<evidence type="ECO:0000256" key="3">
    <source>
        <dbReference type="ARBA" id="ARBA00012754"/>
    </source>
</evidence>
<keyword evidence="5" id="KW-0326">Glycosidase</keyword>
<dbReference type="PANTHER" id="PTHR43730:SF1">
    <property type="entry name" value="BETA-MANNOSIDASE"/>
    <property type="match status" value="1"/>
</dbReference>
<dbReference type="Pfam" id="PF22666">
    <property type="entry name" value="Glyco_hydro_2_N2"/>
    <property type="match status" value="1"/>
</dbReference>
<evidence type="ECO:0000256" key="10">
    <source>
        <dbReference type="SAM" id="Phobius"/>
    </source>
</evidence>
<organism evidence="14 15">
    <name type="scientific">Hypsizygus marmoreus</name>
    <name type="common">White beech mushroom</name>
    <name type="synonym">Agaricus marmoreus</name>
    <dbReference type="NCBI Taxonomy" id="39966"/>
    <lineage>
        <taxon>Eukaryota</taxon>
        <taxon>Fungi</taxon>
        <taxon>Dikarya</taxon>
        <taxon>Basidiomycota</taxon>
        <taxon>Agaricomycotina</taxon>
        <taxon>Agaricomycetes</taxon>
        <taxon>Agaricomycetidae</taxon>
        <taxon>Agaricales</taxon>
        <taxon>Tricholomatineae</taxon>
        <taxon>Lyophyllaceae</taxon>
        <taxon>Hypsizygus</taxon>
    </lineage>
</organism>
<evidence type="ECO:0000259" key="13">
    <source>
        <dbReference type="Pfam" id="PF22666"/>
    </source>
</evidence>
<evidence type="ECO:0000256" key="8">
    <source>
        <dbReference type="ARBA" id="ARBA00041614"/>
    </source>
</evidence>
<dbReference type="InterPro" id="IPR013783">
    <property type="entry name" value="Ig-like_fold"/>
</dbReference>
<dbReference type="InterPro" id="IPR008979">
    <property type="entry name" value="Galactose-bd-like_sf"/>
</dbReference>
<dbReference type="OrthoDB" id="2866996at2759"/>
<name>A0A369J8R1_HYPMA</name>
<dbReference type="Proteomes" id="UP000076154">
    <property type="component" value="Unassembled WGS sequence"/>
</dbReference>
<keyword evidence="10" id="KW-0472">Membrane</keyword>
<dbReference type="EMBL" id="LUEZ02000184">
    <property type="protein sequence ID" value="RDB15256.1"/>
    <property type="molecule type" value="Genomic_DNA"/>
</dbReference>
<keyword evidence="4" id="KW-0378">Hydrolase</keyword>
<feature type="compositionally biased region" description="Basic residues" evidence="9">
    <location>
        <begin position="121"/>
        <end position="136"/>
    </location>
</feature>
<accession>A0A369J8R1</accession>
<dbReference type="InterPro" id="IPR054593">
    <property type="entry name" value="Beta-mannosidase-like_N2"/>
</dbReference>
<evidence type="ECO:0000256" key="6">
    <source>
        <dbReference type="ARBA" id="ARBA00038429"/>
    </source>
</evidence>
<feature type="domain" description="Glycoside hydrolase family 2 immunoglobulin-like beta-sandwich" evidence="11">
    <location>
        <begin position="598"/>
        <end position="655"/>
    </location>
</feature>
<evidence type="ECO:0000256" key="7">
    <source>
        <dbReference type="ARBA" id="ARBA00041069"/>
    </source>
</evidence>
<gene>
    <name evidence="14" type="primary">man9_0</name>
    <name evidence="14" type="ORF">Hypma_004807</name>
</gene>
<feature type="domain" description="Mannosidase Ig/CBM-like" evidence="12">
    <location>
        <begin position="1043"/>
        <end position="1143"/>
    </location>
</feature>
<evidence type="ECO:0000313" key="14">
    <source>
        <dbReference type="EMBL" id="RDB15256.1"/>
    </source>
</evidence>
<evidence type="ECO:0000256" key="9">
    <source>
        <dbReference type="SAM" id="MobiDB-lite"/>
    </source>
</evidence>
<dbReference type="SUPFAM" id="SSF49785">
    <property type="entry name" value="Galactose-binding domain-like"/>
    <property type="match status" value="1"/>
</dbReference>
<evidence type="ECO:0000259" key="11">
    <source>
        <dbReference type="Pfam" id="PF00703"/>
    </source>
</evidence>
<comment type="catalytic activity">
    <reaction evidence="1">
        <text>Hydrolysis of terminal, non-reducing beta-D-mannose residues in beta-D-mannosides.</text>
        <dbReference type="EC" id="3.2.1.25"/>
    </reaction>
</comment>
<dbReference type="GO" id="GO:0006516">
    <property type="term" value="P:glycoprotein catabolic process"/>
    <property type="evidence" value="ECO:0007669"/>
    <property type="project" value="TreeGrafter"/>
</dbReference>
<dbReference type="InterPro" id="IPR017853">
    <property type="entry name" value="GH"/>
</dbReference>
<evidence type="ECO:0000256" key="1">
    <source>
        <dbReference type="ARBA" id="ARBA00000829"/>
    </source>
</evidence>
<keyword evidence="10" id="KW-0812">Transmembrane</keyword>
<dbReference type="Gene3D" id="2.60.40.10">
    <property type="entry name" value="Immunoglobulins"/>
    <property type="match status" value="1"/>
</dbReference>
<dbReference type="Gene3D" id="3.20.20.80">
    <property type="entry name" value="Glycosidases"/>
    <property type="match status" value="1"/>
</dbReference>
<dbReference type="Pfam" id="PF00703">
    <property type="entry name" value="Glyco_hydro_2"/>
    <property type="match status" value="1"/>
</dbReference>
<dbReference type="FunFam" id="3.20.20.80:FF:000050">
    <property type="entry name" value="Beta-mannosidase B"/>
    <property type="match status" value="1"/>
</dbReference>
<feature type="domain" description="Beta-mannosidase-like galactose-binding" evidence="13">
    <location>
        <begin position="347"/>
        <end position="512"/>
    </location>
</feature>
<dbReference type="InParanoid" id="A0A369J8R1"/>
<evidence type="ECO:0000256" key="5">
    <source>
        <dbReference type="ARBA" id="ARBA00023295"/>
    </source>
</evidence>
<dbReference type="InterPro" id="IPR036156">
    <property type="entry name" value="Beta-gal/glucu_dom_sf"/>
</dbReference>
<dbReference type="GO" id="GO:0005975">
    <property type="term" value="P:carbohydrate metabolic process"/>
    <property type="evidence" value="ECO:0007669"/>
    <property type="project" value="InterPro"/>
</dbReference>
<comment type="caution">
    <text evidence="14">The sequence shown here is derived from an EMBL/GenBank/DDBJ whole genome shotgun (WGS) entry which is preliminary data.</text>
</comment>
<dbReference type="Pfam" id="PF17786">
    <property type="entry name" value="Mannosidase_ig"/>
    <property type="match status" value="1"/>
</dbReference>
<dbReference type="STRING" id="39966.A0A369J8R1"/>
<dbReference type="SUPFAM" id="SSF51445">
    <property type="entry name" value="(Trans)glycosidases"/>
    <property type="match status" value="1"/>
</dbReference>
<dbReference type="InterPro" id="IPR050887">
    <property type="entry name" value="Beta-mannosidase_GH2"/>
</dbReference>
<keyword evidence="10" id="KW-1133">Transmembrane helix</keyword>
<dbReference type="GO" id="GO:0004567">
    <property type="term" value="F:beta-mannosidase activity"/>
    <property type="evidence" value="ECO:0007669"/>
    <property type="project" value="UniProtKB-EC"/>
</dbReference>
<evidence type="ECO:0000313" key="15">
    <source>
        <dbReference type="Proteomes" id="UP000076154"/>
    </source>
</evidence>
<dbReference type="AlphaFoldDB" id="A0A369J8R1"/>
<feature type="transmembrane region" description="Helical" evidence="10">
    <location>
        <begin position="170"/>
        <end position="189"/>
    </location>
</feature>
<dbReference type="SUPFAM" id="SSF49303">
    <property type="entry name" value="beta-Galactosidase/glucuronidase domain"/>
    <property type="match status" value="2"/>
</dbReference>
<feature type="transmembrane region" description="Helical" evidence="10">
    <location>
        <begin position="145"/>
        <end position="163"/>
    </location>
</feature>
<keyword evidence="15" id="KW-1185">Reference proteome</keyword>
<feature type="region of interest" description="Disordered" evidence="9">
    <location>
        <begin position="112"/>
        <end position="136"/>
    </location>
</feature>
<protein>
    <recommendedName>
        <fullName evidence="7">Beta-mannosidase B</fullName>
        <ecNumber evidence="3">3.2.1.25</ecNumber>
    </recommendedName>
    <alternativeName>
        <fullName evidence="8">Mannanase B</fullName>
    </alternativeName>
</protein>
<evidence type="ECO:0000256" key="2">
    <source>
        <dbReference type="ARBA" id="ARBA00004740"/>
    </source>
</evidence>
<dbReference type="PANTHER" id="PTHR43730">
    <property type="entry name" value="BETA-MANNOSIDASE"/>
    <property type="match status" value="1"/>
</dbReference>
<dbReference type="Gene3D" id="2.60.120.260">
    <property type="entry name" value="Galactose-binding domain-like"/>
    <property type="match status" value="1"/>
</dbReference>
<sequence length="1226" mass="139054">MRSNIEQAVADVLASKQEVIVTNVLTAYVRVAGFKHQSMDVLTAFERAMDKHPDAKDQVQSASAKLVAGLRQDYWKSMFNWSGKPHCCPCCEELVTQLIEDPDKVEESLRLAHETQEAPPKKSKKRRPKNKRPHRKPIAFDPGCYFLPLSVASFISLVLHYFCWTVSQLYYLYFMSFQFLFIKGLAHMADLHSLIPMPSFLVFLVSHDVHVSHCLCSYRFRIENIVQYAHIIIIACSNFLSCSRCFYKYSTENIDYVFLTFSGVSPYGPPGHRPRDHRTHQYPCSTFTSLIDSSTPTDMTQARIIQLNEAWSWKQRNIKLSSVLDELQLLDHGPASPVASLAVIQDGWTNAQAFPSEVHVELLKAGIIPDPYVAFNEHKVQWIGDAEWLYRCLFPFKSVGEHDHAELQFEGLDTICDVYLNGKQILSTDNMFRTYTYPISLRSLDNPLKETNTLLLHFKSAKVLAKLEEAKYGRVRAGSTNLGDPSRVYVRKAQYDWRWDWGPELLTCGPYRPVTLRMYTTRIKYLNPRTSVSFSSNESSPTTYFPILKLDLTLDGSFSQELVKGLRVLMRDSKGVVVREEEIPLPLKKEGSDLMDQENSELEVKEAVEWKFDNAKVGLWWPVGYGEQNLYDVEVTLLGVNDTTLDKQTKRVGFRGVQLIQEPLAEADQYGTGTTFLFEVNGVRIFAGGSNWIPADNFLTTITEERYRSWLILLRDGNQNMVRLWGGGVYEPDVFYDICDELGILVWQDFQFACGVYPAHSGFLENVKKEAEDNVRRLSHHPSLALFCGNNEDYQQVLQWGGIIDLPARIIYESVLPGVVSALTNPDAPIPYHRGSPYGGKEWDTSDPTVGDVHQWNIWGGKELPWQEYDRMGGRFVSEFGIPSFPSLRTVAHWMAGASEKEWYAQSTWMAQHTRAGSFERRFAILLNEGFRVSPDFETHVFTTQVLQSEALSYAYSSWRRQWRGPGKEYTSGVLVWQLNDCWPVTSWAIIDYFMRPKPAYYTIKRELAPFSIGISRTVIKDRENDRPRQYYEFGATQSLGATLAIWATNSTLAPLHTLTLELTFNALDPASPWSQTSTEAIPLLPANQATELLSLPCPGPPLATVEPPLWTSTYNVVVSARLITESGEVLARAVDWPQPFRYLEVPDPGVKVQVGVGGDAEMVQVQVERSVKCLFLSADGEGEEVVWSDNALDVVPDDPRVIVARGLGGRRIKAAWLGKEKASFV</sequence>
<evidence type="ECO:0000256" key="4">
    <source>
        <dbReference type="ARBA" id="ARBA00022801"/>
    </source>
</evidence>
<dbReference type="InterPro" id="IPR041447">
    <property type="entry name" value="Mannosidase_ig"/>
</dbReference>
<dbReference type="InterPro" id="IPR006102">
    <property type="entry name" value="Ig-like_GH2"/>
</dbReference>
<dbReference type="EC" id="3.2.1.25" evidence="3"/>
<comment type="pathway">
    <text evidence="2">Glycan metabolism; N-glycan degradation.</text>
</comment>
<comment type="similarity">
    <text evidence="6">Belongs to the glycosyl hydrolase 2 family. Beta-mannosidase B subfamily.</text>
</comment>
<proteinExistence type="inferred from homology"/>
<evidence type="ECO:0000259" key="12">
    <source>
        <dbReference type="Pfam" id="PF17786"/>
    </source>
</evidence>